<evidence type="ECO:0000256" key="1">
    <source>
        <dbReference type="SAM" id="MobiDB-lite"/>
    </source>
</evidence>
<accession>A0ABP9KMV9</accession>
<gene>
    <name evidence="2" type="ORF">GCM10023336_40290</name>
</gene>
<protein>
    <recommendedName>
        <fullName evidence="4">Glycine rich protein</fullName>
    </recommendedName>
</protein>
<sequence>MAQEALLPTTKVDLLIEPAGVEPRAAIAHSTSAPLAPYSHIRRFDYTGGVVNFTVPPGVTRINARCWGGGGAGAGRGGGGGFATGDIAVEPGETLRVVVDLGGSPDGGGGMSGLYSQRLGQPLLIAGGGGGSGSPRTPAGGHGGGTSGSNGQTRSVGGLAGTAARGASGSTGGAGSSITGYHGGGGGSTGQKGGPAIGLIGHHGGQVPIPGMGGGGGACYGGMTGGGAGYAGGGGGADCGTTKAAWYAGGGGGSSFVAGPGVTDGSTLAGNGSRAGGKDDPLYQSPVGDAAQHGQVVLQWTGFTLTAGGPPDVELVQGGPAGYPGVHVESSTALEPVSVTVALPPERGLLFGSQTLADYQLTVQNADADQTPYAGQLSGDGSALVFADVDLQLPGTSVMWVAVSAGHDAPQGASSLTFTVGGKPSPSTTVVVAPAITVSPGGDPVTAERGGSPRYPGVEVRNNGTQDIPLHTVTATLPADTGLRFGTPDNPDHQLTVMNADGNTTPYMGSISQDGQTLTFTDVDLDILNDGTLSVLWICVSASPDTPPGPTTVEFTVGGRTSASTAIEVI</sequence>
<name>A0ABP9KMV9_9ACTN</name>
<organism evidence="2 3">
    <name type="scientific">Streptomyces similanensis</name>
    <dbReference type="NCBI Taxonomy" id="1274988"/>
    <lineage>
        <taxon>Bacteria</taxon>
        <taxon>Bacillati</taxon>
        <taxon>Actinomycetota</taxon>
        <taxon>Actinomycetes</taxon>
        <taxon>Kitasatosporales</taxon>
        <taxon>Streptomycetaceae</taxon>
        <taxon>Streptomyces</taxon>
    </lineage>
</organism>
<comment type="caution">
    <text evidence="2">The sequence shown here is derived from an EMBL/GenBank/DDBJ whole genome shotgun (WGS) entry which is preliminary data.</text>
</comment>
<feature type="compositionally biased region" description="Low complexity" evidence="1">
    <location>
        <begin position="149"/>
        <end position="168"/>
    </location>
</feature>
<feature type="compositionally biased region" description="Gly residues" evidence="1">
    <location>
        <begin position="169"/>
        <end position="201"/>
    </location>
</feature>
<keyword evidence="3" id="KW-1185">Reference proteome</keyword>
<dbReference type="EMBL" id="BAABKC010000057">
    <property type="protein sequence ID" value="GAA5062180.1"/>
    <property type="molecule type" value="Genomic_DNA"/>
</dbReference>
<reference evidence="3" key="1">
    <citation type="journal article" date="2019" name="Int. J. Syst. Evol. Microbiol.">
        <title>The Global Catalogue of Microorganisms (GCM) 10K type strain sequencing project: providing services to taxonomists for standard genome sequencing and annotation.</title>
        <authorList>
            <consortium name="The Broad Institute Genomics Platform"/>
            <consortium name="The Broad Institute Genome Sequencing Center for Infectious Disease"/>
            <person name="Wu L."/>
            <person name="Ma J."/>
        </authorList>
    </citation>
    <scope>NUCLEOTIDE SEQUENCE [LARGE SCALE GENOMIC DNA]</scope>
    <source>
        <strain evidence="3">JCM 18410</strain>
    </source>
</reference>
<dbReference type="RefSeq" id="WP_345669584.1">
    <property type="nucleotide sequence ID" value="NZ_BAABKC010000057.1"/>
</dbReference>
<evidence type="ECO:0008006" key="4">
    <source>
        <dbReference type="Google" id="ProtNLM"/>
    </source>
</evidence>
<evidence type="ECO:0000313" key="3">
    <source>
        <dbReference type="Proteomes" id="UP001500124"/>
    </source>
</evidence>
<feature type="region of interest" description="Disordered" evidence="1">
    <location>
        <begin position="125"/>
        <end position="201"/>
    </location>
</feature>
<proteinExistence type="predicted"/>
<evidence type="ECO:0000313" key="2">
    <source>
        <dbReference type="EMBL" id="GAA5062180.1"/>
    </source>
</evidence>
<dbReference type="Proteomes" id="UP001500124">
    <property type="component" value="Unassembled WGS sequence"/>
</dbReference>